<dbReference type="Gene3D" id="3.80.10.10">
    <property type="entry name" value="Ribonuclease Inhibitor"/>
    <property type="match status" value="3"/>
</dbReference>
<feature type="compositionally biased region" description="Basic and acidic residues" evidence="3">
    <location>
        <begin position="627"/>
        <end position="679"/>
    </location>
</feature>
<dbReference type="InterPro" id="IPR050216">
    <property type="entry name" value="LRR_domain-containing"/>
</dbReference>
<feature type="compositionally biased region" description="Pro residues" evidence="3">
    <location>
        <begin position="1"/>
        <end position="11"/>
    </location>
</feature>
<accession>A0A0N8Q023</accession>
<evidence type="ECO:0000313" key="5">
    <source>
        <dbReference type="Proteomes" id="UP000053890"/>
    </source>
</evidence>
<dbReference type="AlphaFoldDB" id="A0A0N8Q023"/>
<feature type="region of interest" description="Disordered" evidence="3">
    <location>
        <begin position="627"/>
        <end position="745"/>
    </location>
</feature>
<feature type="region of interest" description="Disordered" evidence="3">
    <location>
        <begin position="1"/>
        <end position="111"/>
    </location>
</feature>
<keyword evidence="2" id="KW-0677">Repeat</keyword>
<dbReference type="EMBL" id="KQ474081">
    <property type="protein sequence ID" value="KPV73925.1"/>
    <property type="molecule type" value="Genomic_DNA"/>
</dbReference>
<dbReference type="PANTHER" id="PTHR48051">
    <property type="match status" value="1"/>
</dbReference>
<protein>
    <recommendedName>
        <fullName evidence="6">L domain-like protein</fullName>
    </recommendedName>
</protein>
<dbReference type="InterPro" id="IPR001611">
    <property type="entry name" value="Leu-rich_rpt"/>
</dbReference>
<keyword evidence="1" id="KW-0433">Leucine-rich repeat</keyword>
<feature type="compositionally biased region" description="Basic and acidic residues" evidence="3">
    <location>
        <begin position="83"/>
        <end position="96"/>
    </location>
</feature>
<evidence type="ECO:0000256" key="2">
    <source>
        <dbReference type="ARBA" id="ARBA00022737"/>
    </source>
</evidence>
<feature type="compositionally biased region" description="Polar residues" evidence="3">
    <location>
        <begin position="301"/>
        <end position="310"/>
    </location>
</feature>
<dbReference type="GO" id="GO:0005737">
    <property type="term" value="C:cytoplasm"/>
    <property type="evidence" value="ECO:0007669"/>
    <property type="project" value="TreeGrafter"/>
</dbReference>
<dbReference type="Proteomes" id="UP000053890">
    <property type="component" value="Unassembled WGS sequence"/>
</dbReference>
<dbReference type="PROSITE" id="PS51450">
    <property type="entry name" value="LRR"/>
    <property type="match status" value="2"/>
</dbReference>
<dbReference type="SUPFAM" id="SSF52058">
    <property type="entry name" value="L domain-like"/>
    <property type="match status" value="2"/>
</dbReference>
<feature type="compositionally biased region" description="Low complexity" evidence="3">
    <location>
        <begin position="573"/>
        <end position="591"/>
    </location>
</feature>
<keyword evidence="5" id="KW-1185">Reference proteome</keyword>
<feature type="region of interest" description="Disordered" evidence="3">
    <location>
        <begin position="481"/>
        <end position="500"/>
    </location>
</feature>
<dbReference type="Pfam" id="PF13855">
    <property type="entry name" value="LRR_8"/>
    <property type="match status" value="1"/>
</dbReference>
<evidence type="ECO:0000256" key="1">
    <source>
        <dbReference type="ARBA" id="ARBA00022614"/>
    </source>
</evidence>
<dbReference type="OMA" id="RRMDRSF"/>
<gene>
    <name evidence="4" type="ORF">RHOBADRAFT_54510</name>
</gene>
<dbReference type="InterPro" id="IPR003591">
    <property type="entry name" value="Leu-rich_rpt_typical-subtyp"/>
</dbReference>
<dbReference type="PANTHER" id="PTHR48051:SF46">
    <property type="entry name" value="LEUCINE RICH REPEAT-CONTAINING DOMAIN PROTEIN"/>
    <property type="match status" value="1"/>
</dbReference>
<dbReference type="SMART" id="SM00369">
    <property type="entry name" value="LRR_TYP"/>
    <property type="match status" value="7"/>
</dbReference>
<feature type="compositionally biased region" description="Low complexity" evidence="3">
    <location>
        <begin position="709"/>
        <end position="718"/>
    </location>
</feature>
<dbReference type="GeneID" id="28977799"/>
<feature type="region of interest" description="Disordered" evidence="3">
    <location>
        <begin position="541"/>
        <end position="594"/>
    </location>
</feature>
<feature type="region of interest" description="Disordered" evidence="3">
    <location>
        <begin position="294"/>
        <end position="316"/>
    </location>
</feature>
<dbReference type="OrthoDB" id="1517790at2759"/>
<evidence type="ECO:0000256" key="3">
    <source>
        <dbReference type="SAM" id="MobiDB-lite"/>
    </source>
</evidence>
<dbReference type="STRING" id="578459.A0A0N8Q023"/>
<evidence type="ECO:0000313" key="4">
    <source>
        <dbReference type="EMBL" id="KPV73925.1"/>
    </source>
</evidence>
<dbReference type="RefSeq" id="XP_018269974.1">
    <property type="nucleotide sequence ID" value="XM_018417351.1"/>
</dbReference>
<sequence length="1024" mass="107201">MSAPTTPPKPRPGALKPGAASPARPSTPGSRKPTAAATASPQIRAALAALRQKRQPSADSVASPSLAPAPNQVTTPARSSTSTRRETGAREVDLSRDAPVGDGDEQQPGAHGVILEWNVKGEDKLVEAARTTGRLNLASRGLSSVPPTVYSALLPRSSLYHPSNRNPSHYRQGPQPDLSMAAAAEGDERTAAWYEQQDLCAFNLANNEIESVGDELGGFEELEVLDLHNNLLSTIPASVGYLVNLTSLSLAHNRLAAFPLQVLNLKHLRDLSLANNHISHLWAADWRPQLDAVLEPPEKSPSATPESNSGREAPSFWDSFPSSPVKRSAAAAAQGAPSTTAPFPVLATLSLAGNPLAHDALTAPGFELPPRLVSLDLSACGLTDRAVPPLVVGALSALKELDLSANDLSDDLFSATLFPPTASPEPPRLFPFLDTLTLSLNLLDSLDSLEAFLCRHVRRPTTYTGLAHVLDNLVRNDERRTGRRIGVPTPARPEEGADAAAEGKELRVLVRECPLRLEQARRRARFPASATSAARVAAAAASAAAPSPRSDKHALASSRTRTASPSAPPSPSPAGAGTAAAAAAASPSSTPARRRPVVLEDWEVEAAAGLATPGARRRAAALKVQAEREERERMAREADEELRRKKEAAEERERAREREGELAKRLEAVELSGRDEKRAAVPAGGGEEEAGATSDEPSDQGSPPPYSPRSPATAVATPAPAPAPAPVPQHAAPAPSPSREADSTDPAVELVAPAFSRGQTKSTVVLSGRSLSSFAAPTTGAPPAALTSPSHADLSRNLLPSLPLAALAAWGWSTPLRALNLANNRIAALEVLGAGSAGAAPLFPSLDSLDLSSNFLPSSVASPFPSSSPSSLPPGVVVDEAGNIPLLAALAALAPSLSTLSLRGNRLTSLSGIGALLAPSSVVSGSTARGVRRLDLAECRIRTVDDLCAVAERYGADEGGARASWRCDELDLSMNDIAMLPPKLGLLPPALVLHLVGNTFRLPRRDVYENAGERLVIPWLKERL</sequence>
<evidence type="ECO:0008006" key="6">
    <source>
        <dbReference type="Google" id="ProtNLM"/>
    </source>
</evidence>
<name>A0A0N8Q023_RHOGW</name>
<proteinExistence type="predicted"/>
<reference evidence="4 5" key="1">
    <citation type="journal article" date="2015" name="Front. Microbiol.">
        <title>Genome sequence of the plant growth promoting endophytic yeast Rhodotorula graminis WP1.</title>
        <authorList>
            <person name="Firrincieli A."/>
            <person name="Otillar R."/>
            <person name="Salamov A."/>
            <person name="Schmutz J."/>
            <person name="Khan Z."/>
            <person name="Redman R.S."/>
            <person name="Fleck N.D."/>
            <person name="Lindquist E."/>
            <person name="Grigoriev I.V."/>
            <person name="Doty S.L."/>
        </authorList>
    </citation>
    <scope>NUCLEOTIDE SEQUENCE [LARGE SCALE GENOMIC DNA]</scope>
    <source>
        <strain evidence="4 5">WP1</strain>
    </source>
</reference>
<organism evidence="4 5">
    <name type="scientific">Rhodotorula graminis (strain WP1)</name>
    <dbReference type="NCBI Taxonomy" id="578459"/>
    <lineage>
        <taxon>Eukaryota</taxon>
        <taxon>Fungi</taxon>
        <taxon>Dikarya</taxon>
        <taxon>Basidiomycota</taxon>
        <taxon>Pucciniomycotina</taxon>
        <taxon>Microbotryomycetes</taxon>
        <taxon>Sporidiobolales</taxon>
        <taxon>Sporidiobolaceae</taxon>
        <taxon>Rhodotorula</taxon>
    </lineage>
</organism>
<feature type="compositionally biased region" description="Low complexity" evidence="3">
    <location>
        <begin position="556"/>
        <end position="565"/>
    </location>
</feature>
<dbReference type="InterPro" id="IPR032675">
    <property type="entry name" value="LRR_dom_sf"/>
</dbReference>